<evidence type="ECO:0000313" key="1">
    <source>
        <dbReference type="EMBL" id="MDE5418251.1"/>
    </source>
</evidence>
<accession>A0ABT5VS40</accession>
<keyword evidence="2" id="KW-1185">Reference proteome</keyword>
<sequence length="220" mass="24952">MKNTLKYLSILFFVTAFVACDKDDDLESKDIKRYNVESGMVTYATAISGPYVNGSGTNQLYFDKWGALELKNELSSETVITYLPDGTEESTTKDAHNTYKIDNQKVYVVDYKEGYIITKDDPLIEYMRQNDLDALEAGKEMLEKLGGVQLANEKVLGYDCEVWELLGIKQWIYKGLTLKVVTNLAGITIIEEATSIRFDIPVADNYFDLPDFPMKDINDL</sequence>
<dbReference type="PROSITE" id="PS51257">
    <property type="entry name" value="PROKAR_LIPOPROTEIN"/>
    <property type="match status" value="1"/>
</dbReference>
<proteinExistence type="predicted"/>
<comment type="caution">
    <text evidence="1">The sequence shown here is derived from an EMBL/GenBank/DDBJ whole genome shotgun (WGS) entry which is preliminary data.</text>
</comment>
<dbReference type="RefSeq" id="WP_275109577.1">
    <property type="nucleotide sequence ID" value="NZ_JAKJSC010000001.1"/>
</dbReference>
<name>A0ABT5VS40_9BACT</name>
<dbReference type="Proteomes" id="UP001528920">
    <property type="component" value="Unassembled WGS sequence"/>
</dbReference>
<gene>
    <name evidence="1" type="ORF">L3049_09530</name>
</gene>
<evidence type="ECO:0008006" key="3">
    <source>
        <dbReference type="Google" id="ProtNLM"/>
    </source>
</evidence>
<protein>
    <recommendedName>
        <fullName evidence="3">DUF4412 domain-containing protein</fullName>
    </recommendedName>
</protein>
<dbReference type="EMBL" id="JAKJSC010000001">
    <property type="protein sequence ID" value="MDE5418251.1"/>
    <property type="molecule type" value="Genomic_DNA"/>
</dbReference>
<organism evidence="1 2">
    <name type="scientific">Paralabilibaculum antarcticum</name>
    <dbReference type="NCBI Taxonomy" id="2912572"/>
    <lineage>
        <taxon>Bacteria</taxon>
        <taxon>Pseudomonadati</taxon>
        <taxon>Bacteroidota</taxon>
        <taxon>Bacteroidia</taxon>
        <taxon>Marinilabiliales</taxon>
        <taxon>Marinifilaceae</taxon>
        <taxon>Paralabilibaculum</taxon>
    </lineage>
</organism>
<reference evidence="1 2" key="1">
    <citation type="submission" date="2022-01" db="EMBL/GenBank/DDBJ databases">
        <title>Labilibaculum sp. nov, a marine bacterium isolated from Antarctica.</title>
        <authorList>
            <person name="Dai W."/>
        </authorList>
    </citation>
    <scope>NUCLEOTIDE SEQUENCE [LARGE SCALE GENOMIC DNA]</scope>
    <source>
        <strain evidence="1 2">DW002</strain>
    </source>
</reference>
<evidence type="ECO:0000313" key="2">
    <source>
        <dbReference type="Proteomes" id="UP001528920"/>
    </source>
</evidence>